<dbReference type="GO" id="GO:0051537">
    <property type="term" value="F:2 iron, 2 sulfur cluster binding"/>
    <property type="evidence" value="ECO:0007669"/>
    <property type="project" value="UniProtKB-KW"/>
</dbReference>
<dbReference type="InterPro" id="IPR050573">
    <property type="entry name" value="SDH/FRD_Iron-Sulfur"/>
</dbReference>
<evidence type="ECO:0000256" key="11">
    <source>
        <dbReference type="ARBA" id="ARBA00023291"/>
    </source>
</evidence>
<dbReference type="GO" id="GO:0006099">
    <property type="term" value="P:tricarboxylic acid cycle"/>
    <property type="evidence" value="ECO:0007669"/>
    <property type="project" value="UniProtKB-UniPathway"/>
</dbReference>
<comment type="similarity">
    <text evidence="2 13">Belongs to the succinate dehydrogenase/fumarate reductase iron-sulfur protein family.</text>
</comment>
<sequence>MSTPTTFTLEVLRFDPTTDTEPYYQTYQVPYDEDWVVLDALTWVKDNLDSSLTFRWSCHMAVCGSCGMQVNGTPVLTCKAFLRDYVPATVKVEPLRNFPIERDLVVGLDGFIDRLEAIKPYIIRKDDKPIDEGAYVQLPKQLKRFKHHTLCINCLLCYSACPQMGLNPDFLGPAALALAHRYNLDSRDEGRRERQKVTGSAEGVWECTFVSACSEVCPKGVEPAGAIQEQKVQNSLDWFLDRLVPGRKAP</sequence>
<evidence type="ECO:0000259" key="14">
    <source>
        <dbReference type="PROSITE" id="PS51085"/>
    </source>
</evidence>
<dbReference type="NCBIfam" id="NF009051">
    <property type="entry name" value="PRK12385.1"/>
    <property type="match status" value="1"/>
</dbReference>
<dbReference type="PROSITE" id="PS51379">
    <property type="entry name" value="4FE4S_FER_2"/>
    <property type="match status" value="1"/>
</dbReference>
<keyword evidence="9 13" id="KW-0408">Iron</keyword>
<evidence type="ECO:0000313" key="16">
    <source>
        <dbReference type="EMBL" id="SIS37589.1"/>
    </source>
</evidence>
<keyword evidence="17" id="KW-1185">Reference proteome</keyword>
<dbReference type="Pfam" id="PF13085">
    <property type="entry name" value="Fer2_3"/>
    <property type="match status" value="1"/>
</dbReference>
<proteinExistence type="inferred from homology"/>
<evidence type="ECO:0000256" key="13">
    <source>
        <dbReference type="RuleBase" id="RU361237"/>
    </source>
</evidence>
<dbReference type="InterPro" id="IPR001041">
    <property type="entry name" value="2Fe-2S_ferredoxin-type"/>
</dbReference>
<dbReference type="GO" id="GO:0022904">
    <property type="term" value="P:respiratory electron transport chain"/>
    <property type="evidence" value="ECO:0007669"/>
    <property type="project" value="TreeGrafter"/>
</dbReference>
<protein>
    <recommendedName>
        <fullName evidence="13">Fumarate reductase iron-sulfur subunit</fullName>
        <ecNumber evidence="13">1.3.5.1</ecNumber>
    </recommendedName>
</protein>
<dbReference type="EMBL" id="FTOA01000001">
    <property type="protein sequence ID" value="SIS37589.1"/>
    <property type="molecule type" value="Genomic_DNA"/>
</dbReference>
<dbReference type="InterPro" id="IPR017896">
    <property type="entry name" value="4Fe4S_Fe-S-bd"/>
</dbReference>
<dbReference type="PROSITE" id="PS51085">
    <property type="entry name" value="2FE2S_FER_2"/>
    <property type="match status" value="1"/>
</dbReference>
<dbReference type="STRING" id="80876.SAMN05421779_101273"/>
<dbReference type="SUPFAM" id="SSF54292">
    <property type="entry name" value="2Fe-2S ferredoxin-like"/>
    <property type="match status" value="1"/>
</dbReference>
<dbReference type="InterPro" id="IPR009051">
    <property type="entry name" value="Helical_ferredxn"/>
</dbReference>
<dbReference type="PROSITE" id="PS00197">
    <property type="entry name" value="2FE2S_FER_1"/>
    <property type="match status" value="1"/>
</dbReference>
<gene>
    <name evidence="16" type="ORF">SAMN05421779_101273</name>
</gene>
<dbReference type="Gene3D" id="3.10.20.30">
    <property type="match status" value="1"/>
</dbReference>
<dbReference type="GO" id="GO:0051539">
    <property type="term" value="F:4 iron, 4 sulfur cluster binding"/>
    <property type="evidence" value="ECO:0007669"/>
    <property type="project" value="UniProtKB-KW"/>
</dbReference>
<feature type="domain" description="2Fe-2S ferredoxin-type" evidence="14">
    <location>
        <begin position="7"/>
        <end position="96"/>
    </location>
</feature>
<dbReference type="RefSeq" id="WP_076398238.1">
    <property type="nucleotide sequence ID" value="NZ_FTOA01000001.1"/>
</dbReference>
<evidence type="ECO:0000256" key="9">
    <source>
        <dbReference type="ARBA" id="ARBA00023004"/>
    </source>
</evidence>
<dbReference type="GO" id="GO:0009055">
    <property type="term" value="F:electron transfer activity"/>
    <property type="evidence" value="ECO:0007669"/>
    <property type="project" value="InterPro"/>
</dbReference>
<organism evidence="16 17">
    <name type="scientific">Insolitispirillum peregrinum</name>
    <dbReference type="NCBI Taxonomy" id="80876"/>
    <lineage>
        <taxon>Bacteria</taxon>
        <taxon>Pseudomonadati</taxon>
        <taxon>Pseudomonadota</taxon>
        <taxon>Alphaproteobacteria</taxon>
        <taxon>Rhodospirillales</taxon>
        <taxon>Novispirillaceae</taxon>
        <taxon>Insolitispirillum</taxon>
    </lineage>
</organism>
<dbReference type="GO" id="GO:0046872">
    <property type="term" value="F:metal ion binding"/>
    <property type="evidence" value="ECO:0007669"/>
    <property type="project" value="UniProtKB-KW"/>
</dbReference>
<dbReference type="InterPro" id="IPR004489">
    <property type="entry name" value="Succ_DH/fum_Rdtase_Fe-S"/>
</dbReference>
<comment type="catalytic activity">
    <reaction evidence="13">
        <text>a menaquinone + succinate = a menaquinol + fumarate</text>
        <dbReference type="Rhea" id="RHEA:27834"/>
        <dbReference type="Rhea" id="RHEA-COMP:9537"/>
        <dbReference type="Rhea" id="RHEA-COMP:9539"/>
        <dbReference type="ChEBI" id="CHEBI:16374"/>
        <dbReference type="ChEBI" id="CHEBI:18151"/>
        <dbReference type="ChEBI" id="CHEBI:29806"/>
        <dbReference type="ChEBI" id="CHEBI:30031"/>
        <dbReference type="EC" id="1.3.5.1"/>
    </reaction>
</comment>
<dbReference type="PROSITE" id="PS00198">
    <property type="entry name" value="4FE4S_FER_1"/>
    <property type="match status" value="1"/>
</dbReference>
<evidence type="ECO:0000256" key="3">
    <source>
        <dbReference type="ARBA" id="ARBA00011294"/>
    </source>
</evidence>
<dbReference type="PANTHER" id="PTHR11921:SF29">
    <property type="entry name" value="SUCCINATE DEHYDROGENASE [UBIQUINONE] IRON-SULFUR SUBUNIT, MITOCHONDRIAL"/>
    <property type="match status" value="1"/>
</dbReference>
<dbReference type="Gene3D" id="1.10.1060.10">
    <property type="entry name" value="Alpha-helical ferredoxin"/>
    <property type="match status" value="1"/>
</dbReference>
<evidence type="ECO:0000256" key="5">
    <source>
        <dbReference type="ARBA" id="ARBA00022532"/>
    </source>
</evidence>
<keyword evidence="6 13" id="KW-0001">2Fe-2S</keyword>
<dbReference type="InterPro" id="IPR006058">
    <property type="entry name" value="2Fe2S_fd_BS"/>
</dbReference>
<dbReference type="FunFam" id="1.10.1060.10:FF:000003">
    <property type="entry name" value="Succinate dehydrogenase iron-sulfur subunit"/>
    <property type="match status" value="1"/>
</dbReference>
<accession>A0A1N7IKH0</accession>
<evidence type="ECO:0000256" key="2">
    <source>
        <dbReference type="ARBA" id="ARBA00009433"/>
    </source>
</evidence>
<dbReference type="GO" id="GO:0051538">
    <property type="term" value="F:3 iron, 4 sulfur cluster binding"/>
    <property type="evidence" value="ECO:0007669"/>
    <property type="project" value="UniProtKB-KW"/>
</dbReference>
<dbReference type="EC" id="1.3.5.1" evidence="13"/>
<dbReference type="InterPro" id="IPR012675">
    <property type="entry name" value="Beta-grasp_dom_sf"/>
</dbReference>
<keyword evidence="11 13" id="KW-0003">3Fe-4S</keyword>
<evidence type="ECO:0000256" key="4">
    <source>
        <dbReference type="ARBA" id="ARBA00022485"/>
    </source>
</evidence>
<dbReference type="InterPro" id="IPR017900">
    <property type="entry name" value="4Fe4S_Fe_S_CS"/>
</dbReference>
<name>A0A1N7IKH0_9PROT</name>
<evidence type="ECO:0000256" key="12">
    <source>
        <dbReference type="ARBA" id="ARBA00066269"/>
    </source>
</evidence>
<evidence type="ECO:0000259" key="15">
    <source>
        <dbReference type="PROSITE" id="PS51379"/>
    </source>
</evidence>
<evidence type="ECO:0000256" key="6">
    <source>
        <dbReference type="ARBA" id="ARBA00022714"/>
    </source>
</evidence>
<reference evidence="16 17" key="1">
    <citation type="submission" date="2017-01" db="EMBL/GenBank/DDBJ databases">
        <authorList>
            <person name="Mah S.A."/>
            <person name="Swanson W.J."/>
            <person name="Moy G.W."/>
            <person name="Vacquier V.D."/>
        </authorList>
    </citation>
    <scope>NUCLEOTIDE SEQUENCE [LARGE SCALE GENOMIC DNA]</scope>
    <source>
        <strain evidence="16 17">DSM 11589</strain>
    </source>
</reference>
<evidence type="ECO:0000256" key="8">
    <source>
        <dbReference type="ARBA" id="ARBA00023002"/>
    </source>
</evidence>
<dbReference type="CDD" id="cd00207">
    <property type="entry name" value="fer2"/>
    <property type="match status" value="1"/>
</dbReference>
<dbReference type="NCBIfam" id="TIGR00384">
    <property type="entry name" value="dhsB"/>
    <property type="match status" value="1"/>
</dbReference>
<comment type="pathway">
    <text evidence="1">Carbohydrate metabolism; tricarboxylic acid cycle; fumarate from succinate (bacterial route): step 1/1.</text>
</comment>
<dbReference type="NCBIfam" id="NF004616">
    <property type="entry name" value="PRK05950.1"/>
    <property type="match status" value="1"/>
</dbReference>
<dbReference type="PANTHER" id="PTHR11921">
    <property type="entry name" value="SUCCINATE DEHYDROGENASE IRON-SULFUR PROTEIN"/>
    <property type="match status" value="1"/>
</dbReference>
<comment type="cofactor">
    <cofactor evidence="13">
        <name>[4Fe-4S] cluster</name>
        <dbReference type="ChEBI" id="CHEBI:49883"/>
    </cofactor>
    <text evidence="13">Binds 1 [4Fe-4S] cluster.</text>
</comment>
<keyword evidence="4 13" id="KW-0004">4Fe-4S</keyword>
<comment type="subunit">
    <text evidence="12">Part of an enzyme complex containing three subunits: a flavoprotein (frdA), an iron-sulfur protein (frdB), and diheme cytochrome b (frdC).</text>
</comment>
<dbReference type="AlphaFoldDB" id="A0A1N7IKH0"/>
<evidence type="ECO:0000256" key="7">
    <source>
        <dbReference type="ARBA" id="ARBA00022723"/>
    </source>
</evidence>
<comment type="cofactor">
    <cofactor evidence="13">
        <name>[3Fe-4S] cluster</name>
        <dbReference type="ChEBI" id="CHEBI:21137"/>
    </cofactor>
    <text evidence="13">Binds 1 [3Fe-4S] cluster.</text>
</comment>
<comment type="cofactor">
    <cofactor evidence="13">
        <name>[2Fe-2S] cluster</name>
        <dbReference type="ChEBI" id="CHEBI:190135"/>
    </cofactor>
    <text evidence="13">Binds 1 [2Fe-2S] cluster.</text>
</comment>
<keyword evidence="5" id="KW-0816">Tricarboxylic acid cycle</keyword>
<keyword evidence="10 13" id="KW-0411">Iron-sulfur</keyword>
<keyword evidence="7 13" id="KW-0479">Metal-binding</keyword>
<dbReference type="UniPathway" id="UPA00223">
    <property type="reaction ID" value="UER01005"/>
</dbReference>
<feature type="domain" description="4Fe-4S ferredoxin-type" evidence="15">
    <location>
        <begin position="142"/>
        <end position="171"/>
    </location>
</feature>
<evidence type="ECO:0000256" key="10">
    <source>
        <dbReference type="ARBA" id="ARBA00023014"/>
    </source>
</evidence>
<keyword evidence="8" id="KW-0560">Oxidoreductase</keyword>
<evidence type="ECO:0000313" key="17">
    <source>
        <dbReference type="Proteomes" id="UP000185678"/>
    </source>
</evidence>
<dbReference type="SUPFAM" id="SSF46548">
    <property type="entry name" value="alpha-helical ferredoxin"/>
    <property type="match status" value="1"/>
</dbReference>
<dbReference type="Pfam" id="PF13183">
    <property type="entry name" value="Fer4_8"/>
    <property type="match status" value="1"/>
</dbReference>
<dbReference type="Proteomes" id="UP000185678">
    <property type="component" value="Unassembled WGS sequence"/>
</dbReference>
<dbReference type="GO" id="GO:0008177">
    <property type="term" value="F:succinate dehydrogenase (quinone) activity"/>
    <property type="evidence" value="ECO:0007669"/>
    <property type="project" value="UniProtKB-EC"/>
</dbReference>
<dbReference type="InterPro" id="IPR025192">
    <property type="entry name" value="Succ_DH/fum_Rdtase_N"/>
</dbReference>
<comment type="subunit">
    <text evidence="3">Part of an enzyme complex containing four subunits: a flavoprotein, an iron-sulfur, cytochrome b-556, and a hydrophobic anchor protein.</text>
</comment>
<dbReference type="OrthoDB" id="9804391at2"/>
<evidence type="ECO:0000256" key="1">
    <source>
        <dbReference type="ARBA" id="ARBA00004894"/>
    </source>
</evidence>
<dbReference type="InterPro" id="IPR036010">
    <property type="entry name" value="2Fe-2S_ferredoxin-like_sf"/>
</dbReference>